<reference evidence="3 4" key="1">
    <citation type="submission" date="2019-03" db="EMBL/GenBank/DDBJ databases">
        <title>Bacillus niacini sp. nov. a Nicotinate-Metabolizing Mesophile Isolated from Soil.</title>
        <authorList>
            <person name="Zhang G."/>
        </authorList>
    </citation>
    <scope>NUCLEOTIDE SEQUENCE [LARGE SCALE GENOMIC DNA]</scope>
    <source>
        <strain evidence="3 4">WN066</strain>
    </source>
</reference>
<evidence type="ECO:0000313" key="3">
    <source>
        <dbReference type="EMBL" id="TDK63125.1"/>
    </source>
</evidence>
<evidence type="ECO:0000313" key="2">
    <source>
        <dbReference type="EMBL" id="MDQ6597448.1"/>
    </source>
</evidence>
<dbReference type="EMBL" id="JAVGVR010000001">
    <property type="protein sequence ID" value="MDQ6597448.1"/>
    <property type="molecule type" value="Genomic_DNA"/>
</dbReference>
<accession>A0A4R5VVG1</accession>
<dbReference type="RefSeq" id="WP_133333467.1">
    <property type="nucleotide sequence ID" value="NZ_JAVGVR010000001.1"/>
</dbReference>
<dbReference type="AlphaFoldDB" id="A0A4R5VVG1"/>
<organism evidence="3 4">
    <name type="scientific">Bacillus salipaludis</name>
    <dbReference type="NCBI Taxonomy" id="2547811"/>
    <lineage>
        <taxon>Bacteria</taxon>
        <taxon>Bacillati</taxon>
        <taxon>Bacillota</taxon>
        <taxon>Bacilli</taxon>
        <taxon>Bacillales</taxon>
        <taxon>Bacillaceae</taxon>
        <taxon>Bacillus</taxon>
    </lineage>
</organism>
<feature type="coiled-coil region" evidence="1">
    <location>
        <begin position="30"/>
        <end position="57"/>
    </location>
</feature>
<dbReference type="Proteomes" id="UP000295132">
    <property type="component" value="Unassembled WGS sequence"/>
</dbReference>
<comment type="caution">
    <text evidence="3">The sequence shown here is derived from an EMBL/GenBank/DDBJ whole genome shotgun (WGS) entry which is preliminary data.</text>
</comment>
<keyword evidence="1" id="KW-0175">Coiled coil</keyword>
<evidence type="ECO:0000313" key="4">
    <source>
        <dbReference type="Proteomes" id="UP000295132"/>
    </source>
</evidence>
<gene>
    <name evidence="3" type="ORF">E2K98_06635</name>
    <name evidence="2" type="ORF">RCG21_13955</name>
</gene>
<evidence type="ECO:0000313" key="5">
    <source>
        <dbReference type="Proteomes" id="UP001178888"/>
    </source>
</evidence>
<proteinExistence type="predicted"/>
<dbReference type="EMBL" id="SMYO01000003">
    <property type="protein sequence ID" value="TDK63125.1"/>
    <property type="molecule type" value="Genomic_DNA"/>
</dbReference>
<reference evidence="2" key="2">
    <citation type="submission" date="2023-08" db="EMBL/GenBank/DDBJ databases">
        <title>Nitrogen cycling bacteria in agricultural field soils.</title>
        <authorList>
            <person name="Jang J."/>
        </authorList>
    </citation>
    <scope>NUCLEOTIDE SEQUENCE</scope>
    <source>
        <strain evidence="2">PS3-36</strain>
    </source>
</reference>
<protein>
    <submittedName>
        <fullName evidence="3">Uncharacterized protein</fullName>
    </submittedName>
</protein>
<dbReference type="Proteomes" id="UP001178888">
    <property type="component" value="Unassembled WGS sequence"/>
</dbReference>
<name>A0A4R5VVG1_9BACI</name>
<keyword evidence="5" id="KW-1185">Reference proteome</keyword>
<sequence>MGLYFDHNKFPELYKNTESIQEPNQQFSRNDALADLLEEQKKELERMFNHVMKTMDEKNVNLRTDIEHDEQMMMDMLNQVLTRLDRQEALTEKILRQINHIRSILFERTNYLATKIEDGYKVTSTYVYKLMTGSEQPLTFLLRNDKKEESK</sequence>
<evidence type="ECO:0000256" key="1">
    <source>
        <dbReference type="SAM" id="Coils"/>
    </source>
</evidence>